<evidence type="ECO:0000313" key="2">
    <source>
        <dbReference type="Proteomes" id="UP000287651"/>
    </source>
</evidence>
<proteinExistence type="predicted"/>
<dbReference type="Proteomes" id="UP000287651">
    <property type="component" value="Unassembled WGS sequence"/>
</dbReference>
<dbReference type="EMBL" id="AMZH03001668">
    <property type="protein sequence ID" value="RRT78475.1"/>
    <property type="molecule type" value="Genomic_DNA"/>
</dbReference>
<organism evidence="1 2">
    <name type="scientific">Ensete ventricosum</name>
    <name type="common">Abyssinian banana</name>
    <name type="synonym">Musa ensete</name>
    <dbReference type="NCBI Taxonomy" id="4639"/>
    <lineage>
        <taxon>Eukaryota</taxon>
        <taxon>Viridiplantae</taxon>
        <taxon>Streptophyta</taxon>
        <taxon>Embryophyta</taxon>
        <taxon>Tracheophyta</taxon>
        <taxon>Spermatophyta</taxon>
        <taxon>Magnoliopsida</taxon>
        <taxon>Liliopsida</taxon>
        <taxon>Zingiberales</taxon>
        <taxon>Musaceae</taxon>
        <taxon>Ensete</taxon>
    </lineage>
</organism>
<accession>A0A427AQJ5</accession>
<evidence type="ECO:0000313" key="1">
    <source>
        <dbReference type="EMBL" id="RRT78475.1"/>
    </source>
</evidence>
<sequence>MVCVVLDLRKNNWIPRHEEVKSKTIGKIHIEAENNLGLHPGATASMRNSHDIDGLGGLSAINRPGTGGMMLGCL</sequence>
<dbReference type="AlphaFoldDB" id="A0A427AQJ5"/>
<comment type="caution">
    <text evidence="1">The sequence shown here is derived from an EMBL/GenBank/DDBJ whole genome shotgun (WGS) entry which is preliminary data.</text>
</comment>
<gene>
    <name evidence="1" type="ORF">B296_00001807</name>
</gene>
<reference evidence="1 2" key="1">
    <citation type="journal article" date="2014" name="Agronomy (Basel)">
        <title>A Draft Genome Sequence for Ensete ventricosum, the Drought-Tolerant Tree Against Hunger.</title>
        <authorList>
            <person name="Harrison J."/>
            <person name="Moore K.A."/>
            <person name="Paszkiewicz K."/>
            <person name="Jones T."/>
            <person name="Grant M."/>
            <person name="Ambacheew D."/>
            <person name="Muzemil S."/>
            <person name="Studholme D.J."/>
        </authorList>
    </citation>
    <scope>NUCLEOTIDE SEQUENCE [LARGE SCALE GENOMIC DNA]</scope>
</reference>
<protein>
    <submittedName>
        <fullName evidence="1">Uncharacterized protein</fullName>
    </submittedName>
</protein>
<name>A0A427AQJ5_ENSVE</name>